<evidence type="ECO:0000256" key="2">
    <source>
        <dbReference type="ARBA" id="ARBA00022692"/>
    </source>
</evidence>
<accession>A0A7K1UNI4</accession>
<evidence type="ECO:0000256" key="5">
    <source>
        <dbReference type="SAM" id="Phobius"/>
    </source>
</evidence>
<sequence length="116" mass="12126">MYPAYLAVAVVTIAINGAMAMADFARADFVLANSAEVSFPRSWIPLAGVLKAAGALGVLAGLLGFRPIGIAATLGLVLYFAAALIVHVRARVFHNIAFPATYFVFAVASLVFVVAR</sequence>
<comment type="subcellular location">
    <subcellularLocation>
        <location evidence="1">Membrane</location>
        <topology evidence="1">Multi-pass membrane protein</topology>
    </subcellularLocation>
</comment>
<evidence type="ECO:0000256" key="1">
    <source>
        <dbReference type="ARBA" id="ARBA00004141"/>
    </source>
</evidence>
<dbReference type="Pfam" id="PF13564">
    <property type="entry name" value="DoxX_2"/>
    <property type="match status" value="1"/>
</dbReference>
<protein>
    <submittedName>
        <fullName evidence="6">DoxX family protein</fullName>
    </submittedName>
</protein>
<name>A0A7K1UNI4_9NOCA</name>
<organism evidence="6 7">
    <name type="scientific">Nocardia terrae</name>
    <dbReference type="NCBI Taxonomy" id="2675851"/>
    <lineage>
        <taxon>Bacteria</taxon>
        <taxon>Bacillati</taxon>
        <taxon>Actinomycetota</taxon>
        <taxon>Actinomycetes</taxon>
        <taxon>Mycobacteriales</taxon>
        <taxon>Nocardiaceae</taxon>
        <taxon>Nocardia</taxon>
    </lineage>
</organism>
<keyword evidence="4 5" id="KW-0472">Membrane</keyword>
<keyword evidence="3 5" id="KW-1133">Transmembrane helix</keyword>
<dbReference type="EMBL" id="WRPP01000001">
    <property type="protein sequence ID" value="MVU75894.1"/>
    <property type="molecule type" value="Genomic_DNA"/>
</dbReference>
<dbReference type="GO" id="GO:0016020">
    <property type="term" value="C:membrane"/>
    <property type="evidence" value="ECO:0007669"/>
    <property type="project" value="UniProtKB-SubCell"/>
</dbReference>
<dbReference type="AlphaFoldDB" id="A0A7K1UNI4"/>
<feature type="transmembrane region" description="Helical" evidence="5">
    <location>
        <begin position="70"/>
        <end position="90"/>
    </location>
</feature>
<dbReference type="InterPro" id="IPR032808">
    <property type="entry name" value="DoxX"/>
</dbReference>
<dbReference type="Proteomes" id="UP000466794">
    <property type="component" value="Unassembled WGS sequence"/>
</dbReference>
<keyword evidence="2 5" id="KW-0812">Transmembrane</keyword>
<evidence type="ECO:0000313" key="7">
    <source>
        <dbReference type="Proteomes" id="UP000466794"/>
    </source>
</evidence>
<dbReference type="RefSeq" id="WP_157354669.1">
    <property type="nucleotide sequence ID" value="NZ_WRPP01000001.1"/>
</dbReference>
<keyword evidence="7" id="KW-1185">Reference proteome</keyword>
<evidence type="ECO:0000256" key="4">
    <source>
        <dbReference type="ARBA" id="ARBA00023136"/>
    </source>
</evidence>
<feature type="transmembrane region" description="Helical" evidence="5">
    <location>
        <begin position="96"/>
        <end position="115"/>
    </location>
</feature>
<reference evidence="6 7" key="1">
    <citation type="submission" date="2019-12" db="EMBL/GenBank/DDBJ databases">
        <title>Nocardia sp. nov. ET3-3 isolated from soil.</title>
        <authorList>
            <person name="Kanchanasin P."/>
            <person name="Tanasupawat S."/>
            <person name="Yuki M."/>
            <person name="Kudo T."/>
        </authorList>
    </citation>
    <scope>NUCLEOTIDE SEQUENCE [LARGE SCALE GENOMIC DNA]</scope>
    <source>
        <strain evidence="6 7">ET3-3</strain>
    </source>
</reference>
<proteinExistence type="predicted"/>
<evidence type="ECO:0000256" key="3">
    <source>
        <dbReference type="ARBA" id="ARBA00022989"/>
    </source>
</evidence>
<evidence type="ECO:0000313" key="6">
    <source>
        <dbReference type="EMBL" id="MVU75894.1"/>
    </source>
</evidence>
<comment type="caution">
    <text evidence="6">The sequence shown here is derived from an EMBL/GenBank/DDBJ whole genome shotgun (WGS) entry which is preliminary data.</text>
</comment>
<feature type="transmembrane region" description="Helical" evidence="5">
    <location>
        <begin position="43"/>
        <end position="63"/>
    </location>
</feature>
<gene>
    <name evidence="6" type="ORF">GPX89_01385</name>
</gene>